<protein>
    <submittedName>
        <fullName evidence="2">Uncharacterized protein</fullName>
    </submittedName>
</protein>
<keyword evidence="3" id="KW-1185">Reference proteome</keyword>
<proteinExistence type="predicted"/>
<gene>
    <name evidence="2" type="ORF">GCM10009799_03050</name>
</gene>
<dbReference type="RefSeq" id="WP_344159617.1">
    <property type="nucleotide sequence ID" value="NZ_BAAAPC010000001.1"/>
</dbReference>
<organism evidence="2 3">
    <name type="scientific">Nocardiopsis rhodophaea</name>
    <dbReference type="NCBI Taxonomy" id="280238"/>
    <lineage>
        <taxon>Bacteria</taxon>
        <taxon>Bacillati</taxon>
        <taxon>Actinomycetota</taxon>
        <taxon>Actinomycetes</taxon>
        <taxon>Streptosporangiales</taxon>
        <taxon>Nocardiopsidaceae</taxon>
        <taxon>Nocardiopsis</taxon>
    </lineage>
</organism>
<evidence type="ECO:0000313" key="3">
    <source>
        <dbReference type="Proteomes" id="UP001501585"/>
    </source>
</evidence>
<dbReference type="Proteomes" id="UP001501585">
    <property type="component" value="Unassembled WGS sequence"/>
</dbReference>
<name>A0ABN2S6U7_9ACTN</name>
<dbReference type="EMBL" id="BAAAPC010000001">
    <property type="protein sequence ID" value="GAA1981349.1"/>
    <property type="molecule type" value="Genomic_DNA"/>
</dbReference>
<sequence>MPHHDNEYHHTGGADRAAADLADYVWRNRPAIPGQPLRLATEGRYARAWARVLIERGRQAGPLPLFGSAQWCQLADDDPRKAASAIRAALAWLREGDDLAFALAREDYERRRADDEYWSQRYAERRQIVDGLLEDIRVRESRDDHARQANERARRGRDYPGGPVDFWTGHAHTEEGAA</sequence>
<feature type="region of interest" description="Disordered" evidence="1">
    <location>
        <begin position="140"/>
        <end position="178"/>
    </location>
</feature>
<accession>A0ABN2S6U7</accession>
<feature type="compositionally biased region" description="Basic and acidic residues" evidence="1">
    <location>
        <begin position="140"/>
        <end position="158"/>
    </location>
</feature>
<evidence type="ECO:0000256" key="1">
    <source>
        <dbReference type="SAM" id="MobiDB-lite"/>
    </source>
</evidence>
<comment type="caution">
    <text evidence="2">The sequence shown here is derived from an EMBL/GenBank/DDBJ whole genome shotgun (WGS) entry which is preliminary data.</text>
</comment>
<reference evidence="2 3" key="1">
    <citation type="journal article" date="2019" name="Int. J. Syst. Evol. Microbiol.">
        <title>The Global Catalogue of Microorganisms (GCM) 10K type strain sequencing project: providing services to taxonomists for standard genome sequencing and annotation.</title>
        <authorList>
            <consortium name="The Broad Institute Genomics Platform"/>
            <consortium name="The Broad Institute Genome Sequencing Center for Infectious Disease"/>
            <person name="Wu L."/>
            <person name="Ma J."/>
        </authorList>
    </citation>
    <scope>NUCLEOTIDE SEQUENCE [LARGE SCALE GENOMIC DNA]</scope>
    <source>
        <strain evidence="2 3">JCM 15313</strain>
    </source>
</reference>
<evidence type="ECO:0000313" key="2">
    <source>
        <dbReference type="EMBL" id="GAA1981349.1"/>
    </source>
</evidence>